<dbReference type="SMART" id="SM00849">
    <property type="entry name" value="Lactamase_B"/>
    <property type="match status" value="1"/>
</dbReference>
<dbReference type="AlphaFoldDB" id="A0A9D2L850"/>
<dbReference type="InterPro" id="IPR036866">
    <property type="entry name" value="RibonucZ/Hydroxyglut_hydro"/>
</dbReference>
<evidence type="ECO:0000256" key="1">
    <source>
        <dbReference type="SAM" id="SignalP"/>
    </source>
</evidence>
<gene>
    <name evidence="3" type="ORF">H9716_07785</name>
</gene>
<feature type="chain" id="PRO_5039660057" evidence="1">
    <location>
        <begin position="30"/>
        <end position="348"/>
    </location>
</feature>
<dbReference type="Gene3D" id="3.60.15.10">
    <property type="entry name" value="Ribonuclease Z/Hydroxyacylglutathione hydrolase-like"/>
    <property type="match status" value="1"/>
</dbReference>
<feature type="domain" description="Metallo-beta-lactamase" evidence="2">
    <location>
        <begin position="94"/>
        <end position="279"/>
    </location>
</feature>
<comment type="caution">
    <text evidence="3">The sequence shown here is derived from an EMBL/GenBank/DDBJ whole genome shotgun (WGS) entry which is preliminary data.</text>
</comment>
<dbReference type="Pfam" id="PF00753">
    <property type="entry name" value="Lactamase_B"/>
    <property type="match status" value="1"/>
</dbReference>
<dbReference type="PANTHER" id="PTHR30619:SF1">
    <property type="entry name" value="RECOMBINATION PROTEIN 2"/>
    <property type="match status" value="1"/>
</dbReference>
<feature type="signal peptide" evidence="1">
    <location>
        <begin position="1"/>
        <end position="29"/>
    </location>
</feature>
<reference evidence="3" key="2">
    <citation type="submission" date="2021-04" db="EMBL/GenBank/DDBJ databases">
        <authorList>
            <person name="Gilroy R."/>
        </authorList>
    </citation>
    <scope>NUCLEOTIDE SEQUENCE</scope>
    <source>
        <strain evidence="3">CHK188-4685</strain>
    </source>
</reference>
<dbReference type="PANTHER" id="PTHR30619">
    <property type="entry name" value="DNA INTERNALIZATION/COMPETENCE PROTEIN COMEC/REC2"/>
    <property type="match status" value="1"/>
</dbReference>
<reference evidence="3" key="1">
    <citation type="journal article" date="2021" name="PeerJ">
        <title>Extensive microbial diversity within the chicken gut microbiome revealed by metagenomics and culture.</title>
        <authorList>
            <person name="Gilroy R."/>
            <person name="Ravi A."/>
            <person name="Getino M."/>
            <person name="Pursley I."/>
            <person name="Horton D.L."/>
            <person name="Alikhan N.F."/>
            <person name="Baker D."/>
            <person name="Gharbi K."/>
            <person name="Hall N."/>
            <person name="Watson M."/>
            <person name="Adriaenssens E.M."/>
            <person name="Foster-Nyarko E."/>
            <person name="Jarju S."/>
            <person name="Secka A."/>
            <person name="Antonio M."/>
            <person name="Oren A."/>
            <person name="Chaudhuri R.R."/>
            <person name="La Ragione R."/>
            <person name="Hildebrand F."/>
            <person name="Pallen M.J."/>
        </authorList>
    </citation>
    <scope>NUCLEOTIDE SEQUENCE</scope>
    <source>
        <strain evidence="3">CHK188-4685</strain>
    </source>
</reference>
<evidence type="ECO:0000313" key="4">
    <source>
        <dbReference type="Proteomes" id="UP000886804"/>
    </source>
</evidence>
<protein>
    <submittedName>
        <fullName evidence="3">MBL fold metallo-hydrolase</fullName>
    </submittedName>
</protein>
<dbReference type="InterPro" id="IPR001279">
    <property type="entry name" value="Metallo-B-lactamas"/>
</dbReference>
<proteinExistence type="predicted"/>
<evidence type="ECO:0000259" key="2">
    <source>
        <dbReference type="SMART" id="SM00849"/>
    </source>
</evidence>
<dbReference type="EMBL" id="DWYS01000093">
    <property type="protein sequence ID" value="HJB07749.1"/>
    <property type="molecule type" value="Genomic_DNA"/>
</dbReference>
<keyword evidence="1" id="KW-0732">Signal</keyword>
<accession>A0A9D2L850</accession>
<evidence type="ECO:0000313" key="3">
    <source>
        <dbReference type="EMBL" id="HJB07749.1"/>
    </source>
</evidence>
<dbReference type="SUPFAM" id="SSF56281">
    <property type="entry name" value="Metallo-hydrolase/oxidoreductase"/>
    <property type="match status" value="1"/>
</dbReference>
<dbReference type="InterPro" id="IPR052159">
    <property type="entry name" value="Competence_DNA_uptake"/>
</dbReference>
<sequence length="348" mass="37551">MRLDRYWKQAALCLTTLTLLLAGPGRCFGMTGGGTTIIPLNTASLQNQNSTVTTDPAAPAPSVFGTVQTETTDSSTLFGPGRLTMLANHDTAAQMLSVIIETGQGGMIVVDGGWRENSEYLLNQLKAKGGHVQAWLLTHPDSDHVGALAEILYQHSGEITIDGVYYSLLDDAWYQEKDANVASMVSYLKGALAKLPAEALHGDITAGQIIEAGPAKIQVLNQAYKMKSDFVNNSSVAYLVSLNGTNVVFLGDLAQAGGEQLLNDVDLRSLGCDIVQMAHHGQNGVGYEVYKALRPRICLWPTPQWLWDNDNGGGAGSGSWKTLETRNWMVRLGIEAYYCTKDGDQVIE</sequence>
<name>A0A9D2L850_9FIRM</name>
<dbReference type="Proteomes" id="UP000886804">
    <property type="component" value="Unassembled WGS sequence"/>
</dbReference>
<organism evidence="3 4">
    <name type="scientific">Candidatus Enterocloster faecavium</name>
    <dbReference type="NCBI Taxonomy" id="2838560"/>
    <lineage>
        <taxon>Bacteria</taxon>
        <taxon>Bacillati</taxon>
        <taxon>Bacillota</taxon>
        <taxon>Clostridia</taxon>
        <taxon>Lachnospirales</taxon>
        <taxon>Lachnospiraceae</taxon>
        <taxon>Enterocloster</taxon>
    </lineage>
</organism>